<dbReference type="PANTHER" id="PTHR11487:SF0">
    <property type="entry name" value="S-ACYL FATTY ACID SYNTHASE THIOESTERASE, MEDIUM CHAIN"/>
    <property type="match status" value="1"/>
</dbReference>
<dbReference type="SUPFAM" id="SSF53474">
    <property type="entry name" value="alpha/beta-Hydrolases"/>
    <property type="match status" value="1"/>
</dbReference>
<dbReference type="Pfam" id="PF00975">
    <property type="entry name" value="Thioesterase"/>
    <property type="match status" value="1"/>
</dbReference>
<evidence type="ECO:0000259" key="2">
    <source>
        <dbReference type="Pfam" id="PF00975"/>
    </source>
</evidence>
<gene>
    <name evidence="3" type="ORF">OFY01_20790</name>
</gene>
<dbReference type="RefSeq" id="WP_266602142.1">
    <property type="nucleotide sequence ID" value="NZ_JAPHNL010000263.1"/>
</dbReference>
<evidence type="ECO:0000313" key="3">
    <source>
        <dbReference type="EMBL" id="MCX3062153.1"/>
    </source>
</evidence>
<dbReference type="GO" id="GO:0016787">
    <property type="term" value="F:hydrolase activity"/>
    <property type="evidence" value="ECO:0007669"/>
    <property type="project" value="UniProtKB-KW"/>
</dbReference>
<dbReference type="InterPro" id="IPR029058">
    <property type="entry name" value="AB_hydrolase_fold"/>
</dbReference>
<organism evidence="3 4">
    <name type="scientific">Streptomyces beihaiensis</name>
    <dbReference type="NCBI Taxonomy" id="2984495"/>
    <lineage>
        <taxon>Bacteria</taxon>
        <taxon>Bacillati</taxon>
        <taxon>Actinomycetota</taxon>
        <taxon>Actinomycetes</taxon>
        <taxon>Kitasatosporales</taxon>
        <taxon>Streptomycetaceae</taxon>
        <taxon>Streptomyces</taxon>
    </lineage>
</organism>
<evidence type="ECO:0000313" key="4">
    <source>
        <dbReference type="Proteomes" id="UP001163064"/>
    </source>
</evidence>
<dbReference type="Proteomes" id="UP001163064">
    <property type="component" value="Unassembled WGS sequence"/>
</dbReference>
<sequence length="257" mass="27489">MHSPPVWLRQLRPTRHSRLRLVAFPHAGSGPQTYARLLSALPSDVELTGVTLPGREHRAGEPPTVRLQAAVDGIVGELAALPPMPTLYWGHSMGSLLAVTVVAQSPGSCDALVLTAGIPGPHALDLAAPLDTPEGLELMFTRHRLPLRALDADSGHSRAEYVLAHDLVLARRALLGLDGIRLDLPLTAYAGADDPLVPASTLPRWRDFTTGRFRTRTLAGGHFFPFLPSNGRSLLADMADTLELCALAGDPTRGAVR</sequence>
<keyword evidence="4" id="KW-1185">Reference proteome</keyword>
<protein>
    <submittedName>
        <fullName evidence="3">Alpha/beta fold hydrolase</fullName>
    </submittedName>
</protein>
<dbReference type="PANTHER" id="PTHR11487">
    <property type="entry name" value="THIOESTERASE"/>
    <property type="match status" value="1"/>
</dbReference>
<accession>A0ABT3TYM1</accession>
<feature type="domain" description="Thioesterase" evidence="2">
    <location>
        <begin position="20"/>
        <end position="226"/>
    </location>
</feature>
<dbReference type="EMBL" id="JAPHNL010000263">
    <property type="protein sequence ID" value="MCX3062153.1"/>
    <property type="molecule type" value="Genomic_DNA"/>
</dbReference>
<dbReference type="InterPro" id="IPR012223">
    <property type="entry name" value="TEII"/>
</dbReference>
<dbReference type="Gene3D" id="3.40.50.1820">
    <property type="entry name" value="alpha/beta hydrolase"/>
    <property type="match status" value="1"/>
</dbReference>
<evidence type="ECO:0000256" key="1">
    <source>
        <dbReference type="ARBA" id="ARBA00007169"/>
    </source>
</evidence>
<proteinExistence type="inferred from homology"/>
<comment type="caution">
    <text evidence="3">The sequence shown here is derived from an EMBL/GenBank/DDBJ whole genome shotgun (WGS) entry which is preliminary data.</text>
</comment>
<comment type="similarity">
    <text evidence="1">Belongs to the thioesterase family.</text>
</comment>
<name>A0ABT3TYM1_9ACTN</name>
<dbReference type="InterPro" id="IPR001031">
    <property type="entry name" value="Thioesterase"/>
</dbReference>
<reference evidence="3" key="1">
    <citation type="submission" date="2022-10" db="EMBL/GenBank/DDBJ databases">
        <title>Streptomyces beihaiensis sp. nov., a chitin degrading actinobacterium, isolated from shrimp pond soil.</title>
        <authorList>
            <person name="Xie J."/>
            <person name="Shen N."/>
        </authorList>
    </citation>
    <scope>NUCLEOTIDE SEQUENCE</scope>
    <source>
        <strain evidence="3">GXMU-J5</strain>
    </source>
</reference>
<keyword evidence="3" id="KW-0378">Hydrolase</keyword>